<keyword evidence="5" id="KW-0624">Polysaccharide degradation</keyword>
<dbReference type="InterPro" id="IPR036116">
    <property type="entry name" value="FN3_sf"/>
</dbReference>
<dbReference type="GO" id="GO:0000272">
    <property type="term" value="P:polysaccharide catabolic process"/>
    <property type="evidence" value="ECO:0007669"/>
    <property type="project" value="UniProtKB-KW"/>
</dbReference>
<dbReference type="InterPro" id="IPR014756">
    <property type="entry name" value="Ig_E-set"/>
</dbReference>
<evidence type="ECO:0000256" key="6">
    <source>
        <dbReference type="SAM" id="MobiDB-lite"/>
    </source>
</evidence>
<dbReference type="EMBL" id="BMWS01000007">
    <property type="protein sequence ID" value="GGX13948.1"/>
    <property type="molecule type" value="Genomic_DNA"/>
</dbReference>
<evidence type="ECO:0000256" key="5">
    <source>
        <dbReference type="ARBA" id="ARBA00023326"/>
    </source>
</evidence>
<feature type="region of interest" description="Disordered" evidence="6">
    <location>
        <begin position="288"/>
        <end position="307"/>
    </location>
</feature>
<evidence type="ECO:0000313" key="8">
    <source>
        <dbReference type="EMBL" id="GGX13948.1"/>
    </source>
</evidence>
<keyword evidence="1" id="KW-0732">Signal</keyword>
<dbReference type="PRINTS" id="PR00014">
    <property type="entry name" value="FNTYPEIII"/>
</dbReference>
<organism evidence="8 9">
    <name type="scientific">Aquimarina muelleri</name>
    <dbReference type="NCBI Taxonomy" id="279356"/>
    <lineage>
        <taxon>Bacteria</taxon>
        <taxon>Pseudomonadati</taxon>
        <taxon>Bacteroidota</taxon>
        <taxon>Flavobacteriia</taxon>
        <taxon>Flavobacteriales</taxon>
        <taxon>Flavobacteriaceae</taxon>
        <taxon>Aquimarina</taxon>
    </lineage>
</organism>
<comment type="caution">
    <text evidence="8">The sequence shown here is derived from an EMBL/GenBank/DDBJ whole genome shotgun (WGS) entry which is preliminary data.</text>
</comment>
<accession>A0A918JTY7</accession>
<dbReference type="InterPro" id="IPR003961">
    <property type="entry name" value="FN3_dom"/>
</dbReference>
<keyword evidence="4" id="KW-0326">Glycosidase</keyword>
<dbReference type="Pfam" id="PF00041">
    <property type="entry name" value="fn3"/>
    <property type="match status" value="2"/>
</dbReference>
<proteinExistence type="predicted"/>
<name>A0A918JTY7_9FLAO</name>
<feature type="domain" description="Fibronectin type-III" evidence="7">
    <location>
        <begin position="200"/>
        <end position="288"/>
    </location>
</feature>
<dbReference type="SMART" id="SM00060">
    <property type="entry name" value="FN3"/>
    <property type="match status" value="2"/>
</dbReference>
<dbReference type="InterPro" id="IPR051024">
    <property type="entry name" value="GlcNAc_Chitin_IntDeg"/>
</dbReference>
<dbReference type="PANTHER" id="PTHR34823">
    <property type="entry name" value="GLCNAC-BINDING PROTEIN A"/>
    <property type="match status" value="1"/>
</dbReference>
<evidence type="ECO:0000256" key="4">
    <source>
        <dbReference type="ARBA" id="ARBA00023295"/>
    </source>
</evidence>
<reference evidence="8 9" key="1">
    <citation type="journal article" date="2014" name="Int. J. Syst. Evol. Microbiol.">
        <title>Complete genome sequence of Corynebacterium casei LMG S-19264T (=DSM 44701T), isolated from a smear-ripened cheese.</title>
        <authorList>
            <consortium name="US DOE Joint Genome Institute (JGI-PGF)"/>
            <person name="Walter F."/>
            <person name="Albersmeier A."/>
            <person name="Kalinowski J."/>
            <person name="Ruckert C."/>
        </authorList>
    </citation>
    <scope>NUCLEOTIDE SEQUENCE [LARGE SCALE GENOMIC DNA]</scope>
    <source>
        <strain evidence="8 9">KCTC 12285</strain>
    </source>
</reference>
<dbReference type="CDD" id="cd21177">
    <property type="entry name" value="LPMO_AA10"/>
    <property type="match status" value="1"/>
</dbReference>
<dbReference type="SUPFAM" id="SSF49265">
    <property type="entry name" value="Fibronectin type III"/>
    <property type="match status" value="1"/>
</dbReference>
<sequence>MTLFLSVTLSVFPHGTVTYPPSRIWNCFQEGPESPDSASCIAAVASHGTQALYDWNEINQANVNGNHRQYIMDGNLASGGRPEKYGGMDQVRPDWVSTLVSPGPLTVTWTNHAPHATAYYEVYITKESWSPDQPLTWDSLVLLVRTPPSGPERIVNIPVTLPVRTGKHVIYSIWQRSDSGEAFYSASDIHFDGGGSDTQAPSTPTGLGASNTTQTTADLSWNAATDNVGVTGYDIYQGDTVIASVNGTSYQITGLTANTSYPFRVKAKDAANNQSGFSNTITVTTLDTGGGSDTQAPSIPTNLGTSNTTQTTIDLSWNAATDNVGVTGYDIYQENTFITTVNSTSYQVTGLTQNTSYSFRVKAKDAAGNQSDFSNIATTTTLPDIGGGNCAGIPQYVVGTSYSQGEEIQNAGGKYTCNIPGWCSSIGAWAYAPGTGVYWQHAWSKTGDCNSKALYSLFPTVTKDVVSLMMKAESTSLIKINLYDFTGKLMNSQTYQGNQKSITQDLSKLKEGLYIFRIYIDGKVYTERIIKK</sequence>
<dbReference type="RefSeq" id="WP_051316619.1">
    <property type="nucleotide sequence ID" value="NZ_BMWS01000007.1"/>
</dbReference>
<dbReference type="InterPro" id="IPR004302">
    <property type="entry name" value="Cellulose/chitin-bd_N"/>
</dbReference>
<evidence type="ECO:0000256" key="2">
    <source>
        <dbReference type="ARBA" id="ARBA00022801"/>
    </source>
</evidence>
<dbReference type="CDD" id="cd00063">
    <property type="entry name" value="FN3"/>
    <property type="match status" value="2"/>
</dbReference>
<keyword evidence="2" id="KW-0378">Hydrolase</keyword>
<dbReference type="Gene3D" id="2.70.50.50">
    <property type="entry name" value="chitin-binding protein cbp21"/>
    <property type="match status" value="1"/>
</dbReference>
<keyword evidence="9" id="KW-1185">Reference proteome</keyword>
<dbReference type="InterPro" id="IPR013783">
    <property type="entry name" value="Ig-like_fold"/>
</dbReference>
<dbReference type="Gene3D" id="2.60.40.10">
    <property type="entry name" value="Immunoglobulins"/>
    <property type="match status" value="2"/>
</dbReference>
<dbReference type="SUPFAM" id="SSF81296">
    <property type="entry name" value="E set domains"/>
    <property type="match status" value="1"/>
</dbReference>
<dbReference type="FunFam" id="2.60.40.10:FF:001114">
    <property type="entry name" value="Chitinase A1"/>
    <property type="match status" value="1"/>
</dbReference>
<gene>
    <name evidence="8" type="ORF">GCM10007384_14420</name>
</gene>
<dbReference type="PROSITE" id="PS50853">
    <property type="entry name" value="FN3"/>
    <property type="match status" value="2"/>
</dbReference>
<dbReference type="AlphaFoldDB" id="A0A918JTY7"/>
<dbReference type="Proteomes" id="UP000601108">
    <property type="component" value="Unassembled WGS sequence"/>
</dbReference>
<keyword evidence="3" id="KW-0119">Carbohydrate metabolism</keyword>
<protein>
    <recommendedName>
        <fullName evidence="7">Fibronectin type-III domain-containing protein</fullName>
    </recommendedName>
</protein>
<dbReference type="Pfam" id="PF03067">
    <property type="entry name" value="LPMO_10"/>
    <property type="match status" value="1"/>
</dbReference>
<evidence type="ECO:0000256" key="3">
    <source>
        <dbReference type="ARBA" id="ARBA00023277"/>
    </source>
</evidence>
<dbReference type="Pfam" id="PF18962">
    <property type="entry name" value="Por_Secre_tail"/>
    <property type="match status" value="1"/>
</dbReference>
<evidence type="ECO:0000313" key="9">
    <source>
        <dbReference type="Proteomes" id="UP000601108"/>
    </source>
</evidence>
<evidence type="ECO:0000259" key="7">
    <source>
        <dbReference type="PROSITE" id="PS50853"/>
    </source>
</evidence>
<evidence type="ECO:0000256" key="1">
    <source>
        <dbReference type="ARBA" id="ARBA00022729"/>
    </source>
</evidence>
<feature type="compositionally biased region" description="Polar residues" evidence="6">
    <location>
        <begin position="288"/>
        <end position="300"/>
    </location>
</feature>
<dbReference type="NCBIfam" id="TIGR04183">
    <property type="entry name" value="Por_Secre_tail"/>
    <property type="match status" value="1"/>
</dbReference>
<dbReference type="PANTHER" id="PTHR34823:SF1">
    <property type="entry name" value="CHITIN-BINDING TYPE-4 DOMAIN-CONTAINING PROTEIN"/>
    <property type="match status" value="1"/>
</dbReference>
<dbReference type="InterPro" id="IPR026444">
    <property type="entry name" value="Secre_tail"/>
</dbReference>
<dbReference type="GO" id="GO:0016798">
    <property type="term" value="F:hydrolase activity, acting on glycosyl bonds"/>
    <property type="evidence" value="ECO:0007669"/>
    <property type="project" value="UniProtKB-KW"/>
</dbReference>
<feature type="domain" description="Fibronectin type-III" evidence="7">
    <location>
        <begin position="299"/>
        <end position="384"/>
    </location>
</feature>